<sequence length="66" mass="7223">MGELPVRNRQLAGPVPRAASNADSIRVWLNLAVGNAAIFRRFWPKHPSSARQNPVRSTPYSAKIAG</sequence>
<keyword evidence="3" id="KW-1185">Reference proteome</keyword>
<dbReference type="AlphaFoldDB" id="A0A177NG16"/>
<evidence type="ECO:0000313" key="2">
    <source>
        <dbReference type="EMBL" id="OAI16000.1"/>
    </source>
</evidence>
<reference evidence="3" key="1">
    <citation type="submission" date="2016-03" db="EMBL/GenBank/DDBJ databases">
        <authorList>
            <person name="Heylen K."/>
            <person name="De Vos P."/>
            <person name="Vekeman B."/>
        </authorList>
    </citation>
    <scope>NUCLEOTIDE SEQUENCE [LARGE SCALE GENOMIC DNA]</scope>
    <source>
        <strain evidence="3">R-45383</strain>
    </source>
</reference>
<proteinExistence type="predicted"/>
<dbReference type="Proteomes" id="UP000077628">
    <property type="component" value="Unassembled WGS sequence"/>
</dbReference>
<protein>
    <submittedName>
        <fullName evidence="2">Uncharacterized protein</fullName>
    </submittedName>
</protein>
<evidence type="ECO:0000313" key="3">
    <source>
        <dbReference type="Proteomes" id="UP000077628"/>
    </source>
</evidence>
<organism evidence="2 3">
    <name type="scientific">Methylomonas koyamae</name>
    <dbReference type="NCBI Taxonomy" id="702114"/>
    <lineage>
        <taxon>Bacteria</taxon>
        <taxon>Pseudomonadati</taxon>
        <taxon>Pseudomonadota</taxon>
        <taxon>Gammaproteobacteria</taxon>
        <taxon>Methylococcales</taxon>
        <taxon>Methylococcaceae</taxon>
        <taxon>Methylomonas</taxon>
    </lineage>
</organism>
<name>A0A177NG16_9GAMM</name>
<evidence type="ECO:0000256" key="1">
    <source>
        <dbReference type="SAM" id="MobiDB-lite"/>
    </source>
</evidence>
<comment type="caution">
    <text evidence="2">The sequence shown here is derived from an EMBL/GenBank/DDBJ whole genome shotgun (WGS) entry which is preliminary data.</text>
</comment>
<accession>A0A177NG16</accession>
<gene>
    <name evidence="2" type="ORF">A1355_10340</name>
</gene>
<dbReference type="EMBL" id="LUUK01000189">
    <property type="protein sequence ID" value="OAI16000.1"/>
    <property type="molecule type" value="Genomic_DNA"/>
</dbReference>
<dbReference type="STRING" id="702114.A1355_10340"/>
<feature type="compositionally biased region" description="Polar residues" evidence="1">
    <location>
        <begin position="49"/>
        <end position="60"/>
    </location>
</feature>
<feature type="region of interest" description="Disordered" evidence="1">
    <location>
        <begin position="46"/>
        <end position="66"/>
    </location>
</feature>